<dbReference type="PANTHER" id="PTHR46481">
    <property type="entry name" value="ZINC FINGER BED DOMAIN-CONTAINING PROTEIN 4"/>
    <property type="match status" value="1"/>
</dbReference>
<evidence type="ECO:0000313" key="8">
    <source>
        <dbReference type="Proteomes" id="UP000789901"/>
    </source>
</evidence>
<evidence type="ECO:0000256" key="3">
    <source>
        <dbReference type="ARBA" id="ARBA00022771"/>
    </source>
</evidence>
<keyword evidence="8" id="KW-1185">Reference proteome</keyword>
<feature type="compositionally biased region" description="Low complexity" evidence="6">
    <location>
        <begin position="15"/>
        <end position="30"/>
    </location>
</feature>
<name>A0ABM8VZX6_GIGMA</name>
<feature type="region of interest" description="Disordered" evidence="6">
    <location>
        <begin position="1"/>
        <end position="39"/>
    </location>
</feature>
<organism evidence="7 8">
    <name type="scientific">Gigaspora margarita</name>
    <dbReference type="NCBI Taxonomy" id="4874"/>
    <lineage>
        <taxon>Eukaryota</taxon>
        <taxon>Fungi</taxon>
        <taxon>Fungi incertae sedis</taxon>
        <taxon>Mucoromycota</taxon>
        <taxon>Glomeromycotina</taxon>
        <taxon>Glomeromycetes</taxon>
        <taxon>Diversisporales</taxon>
        <taxon>Gigasporaceae</taxon>
        <taxon>Gigaspora</taxon>
    </lineage>
</organism>
<keyword evidence="3" id="KW-0863">Zinc-finger</keyword>
<dbReference type="InterPro" id="IPR052035">
    <property type="entry name" value="ZnF_BED_domain_contain"/>
</dbReference>
<comment type="caution">
    <text evidence="7">The sequence shown here is derived from an EMBL/GenBank/DDBJ whole genome shotgun (WGS) entry which is preliminary data.</text>
</comment>
<evidence type="ECO:0000256" key="4">
    <source>
        <dbReference type="ARBA" id="ARBA00022833"/>
    </source>
</evidence>
<keyword evidence="4" id="KW-0862">Zinc</keyword>
<dbReference type="InterPro" id="IPR012337">
    <property type="entry name" value="RNaseH-like_sf"/>
</dbReference>
<comment type="subcellular location">
    <subcellularLocation>
        <location evidence="1">Nucleus</location>
    </subcellularLocation>
</comment>
<dbReference type="Proteomes" id="UP000789901">
    <property type="component" value="Unassembled WGS sequence"/>
</dbReference>
<evidence type="ECO:0000256" key="1">
    <source>
        <dbReference type="ARBA" id="ARBA00004123"/>
    </source>
</evidence>
<proteinExistence type="predicted"/>
<dbReference type="SUPFAM" id="SSF53098">
    <property type="entry name" value="Ribonuclease H-like"/>
    <property type="match status" value="1"/>
</dbReference>
<gene>
    <name evidence="7" type="ORF">GMARGA_LOCUS1636</name>
</gene>
<sequence>MAFLSVPSSDVEFNEPTSFSEAETSASTNSIPLKNRKKRKNNKHGKTYCKICEQKFASTKKELYPYSCKGGTTSNIATHLREKHGITKQNFRDYLNTNVEPKENLMFVPQCSKIRQKELSQLLSKFMVKFVEPLYILQDKDFREFVLGYEPGFRIPCNKTAQKLIHEAYLWSTDQLNNLIKNTAISVHLTTDLWTAKILLTCNVLDYPNTSEIISEELYRVIQQWHLTTPISPLDVLLDTKTRWNSTFIAWKRLHNSIRLVSASLLIKQDCASQKEGEKLDKLCLTSEEKA</sequence>
<reference evidence="7 8" key="1">
    <citation type="submission" date="2021-06" db="EMBL/GenBank/DDBJ databases">
        <authorList>
            <person name="Kallberg Y."/>
            <person name="Tangrot J."/>
            <person name="Rosling A."/>
        </authorList>
    </citation>
    <scope>NUCLEOTIDE SEQUENCE [LARGE SCALE GENOMIC DNA]</scope>
    <source>
        <strain evidence="7 8">120-4 pot B 10/14</strain>
    </source>
</reference>
<accession>A0ABM8VZX6</accession>
<keyword evidence="5" id="KW-0539">Nucleus</keyword>
<dbReference type="PANTHER" id="PTHR46481:SF10">
    <property type="entry name" value="ZINC FINGER BED DOMAIN-CONTAINING PROTEIN 39"/>
    <property type="match status" value="1"/>
</dbReference>
<protein>
    <submittedName>
        <fullName evidence="7">25896_t:CDS:1</fullName>
    </submittedName>
</protein>
<dbReference type="EMBL" id="CAJVQB010000440">
    <property type="protein sequence ID" value="CAG8489206.1"/>
    <property type="molecule type" value="Genomic_DNA"/>
</dbReference>
<evidence type="ECO:0000256" key="5">
    <source>
        <dbReference type="ARBA" id="ARBA00023242"/>
    </source>
</evidence>
<evidence type="ECO:0000313" key="7">
    <source>
        <dbReference type="EMBL" id="CAG8489206.1"/>
    </source>
</evidence>
<keyword evidence="2" id="KW-0479">Metal-binding</keyword>
<evidence type="ECO:0000256" key="2">
    <source>
        <dbReference type="ARBA" id="ARBA00022723"/>
    </source>
</evidence>
<evidence type="ECO:0000256" key="6">
    <source>
        <dbReference type="SAM" id="MobiDB-lite"/>
    </source>
</evidence>